<dbReference type="Proteomes" id="UP000741013">
    <property type="component" value="Unassembled WGS sequence"/>
</dbReference>
<dbReference type="EMBL" id="JAGGMS010000001">
    <property type="protein sequence ID" value="MBP2184262.1"/>
    <property type="molecule type" value="Genomic_DNA"/>
</dbReference>
<protein>
    <recommendedName>
        <fullName evidence="3">Lipoprotein</fullName>
    </recommendedName>
</protein>
<keyword evidence="2" id="KW-1185">Reference proteome</keyword>
<evidence type="ECO:0000313" key="2">
    <source>
        <dbReference type="Proteomes" id="UP000741013"/>
    </source>
</evidence>
<proteinExistence type="predicted"/>
<evidence type="ECO:0008006" key="3">
    <source>
        <dbReference type="Google" id="ProtNLM"/>
    </source>
</evidence>
<reference evidence="1 2" key="1">
    <citation type="submission" date="2021-03" db="EMBL/GenBank/DDBJ databases">
        <title>Sequencing the genomes of 1000 actinobacteria strains.</title>
        <authorList>
            <person name="Klenk H.-P."/>
        </authorList>
    </citation>
    <scope>NUCLEOTIDE SEQUENCE [LARGE SCALE GENOMIC DNA]</scope>
    <source>
        <strain evidence="1 2">DSM 45510</strain>
    </source>
</reference>
<organism evidence="1 2">
    <name type="scientific">Amycolatopsis magusensis</name>
    <dbReference type="NCBI Taxonomy" id="882444"/>
    <lineage>
        <taxon>Bacteria</taxon>
        <taxon>Bacillati</taxon>
        <taxon>Actinomycetota</taxon>
        <taxon>Actinomycetes</taxon>
        <taxon>Pseudonocardiales</taxon>
        <taxon>Pseudonocardiaceae</taxon>
        <taxon>Amycolatopsis</taxon>
    </lineage>
</organism>
<gene>
    <name evidence="1" type="ORF">JOM49_005788</name>
</gene>
<dbReference type="RefSeq" id="WP_245369513.1">
    <property type="nucleotide sequence ID" value="NZ_JAGGMS010000001.1"/>
</dbReference>
<accession>A0ABS4PXV2</accession>
<comment type="caution">
    <text evidence="1">The sequence shown here is derived from an EMBL/GenBank/DDBJ whole genome shotgun (WGS) entry which is preliminary data.</text>
</comment>
<evidence type="ECO:0000313" key="1">
    <source>
        <dbReference type="EMBL" id="MBP2184262.1"/>
    </source>
</evidence>
<sequence>MRRHWWLPAVAVGLVVPVSGCSADRCEEAFTAVTMSVDGVASATWDCSDQFGGGWQRGDVVIEASDEDGAIEVMDAILRAYAASPDLEDRWSVPQEFKTRDRSIIVSAGDLGFNGPPKLREVREHYGVTPG</sequence>
<name>A0ABS4PXV2_9PSEU</name>